<dbReference type="Gene3D" id="3.40.50.300">
    <property type="entry name" value="P-loop containing nucleotide triphosphate hydrolases"/>
    <property type="match status" value="2"/>
</dbReference>
<dbReference type="PROSITE" id="PS51198">
    <property type="entry name" value="UVRD_HELICASE_ATP_BIND"/>
    <property type="match status" value="1"/>
</dbReference>
<evidence type="ECO:0000256" key="11">
    <source>
        <dbReference type="ARBA" id="ARBA00048988"/>
    </source>
</evidence>
<feature type="domain" description="UvrD-like helicase ATP-binding" evidence="13">
    <location>
        <begin position="8"/>
        <end position="286"/>
    </location>
</feature>
<organism evidence="15 16">
    <name type="scientific">Methylomonas rapida</name>
    <dbReference type="NCBI Taxonomy" id="2963939"/>
    <lineage>
        <taxon>Bacteria</taxon>
        <taxon>Pseudomonadati</taxon>
        <taxon>Pseudomonadota</taxon>
        <taxon>Gammaproteobacteria</taxon>
        <taxon>Methylococcales</taxon>
        <taxon>Methylococcaceae</taxon>
        <taxon>Methylomonas</taxon>
    </lineage>
</organism>
<comment type="catalytic activity">
    <reaction evidence="11">
        <text>ATP + H2O = ADP + phosphate + H(+)</text>
        <dbReference type="Rhea" id="RHEA:13065"/>
        <dbReference type="ChEBI" id="CHEBI:15377"/>
        <dbReference type="ChEBI" id="CHEBI:15378"/>
        <dbReference type="ChEBI" id="CHEBI:30616"/>
        <dbReference type="ChEBI" id="CHEBI:43474"/>
        <dbReference type="ChEBI" id="CHEBI:456216"/>
        <dbReference type="EC" id="5.6.2.4"/>
    </reaction>
</comment>
<dbReference type="Pfam" id="PF13361">
    <property type="entry name" value="UvrD_C"/>
    <property type="match status" value="1"/>
</dbReference>
<evidence type="ECO:0000256" key="1">
    <source>
        <dbReference type="ARBA" id="ARBA00009922"/>
    </source>
</evidence>
<evidence type="ECO:0000256" key="3">
    <source>
        <dbReference type="ARBA" id="ARBA00022801"/>
    </source>
</evidence>
<dbReference type="GO" id="GO:0003678">
    <property type="term" value="F:DNA helicase activity"/>
    <property type="evidence" value="ECO:0007669"/>
    <property type="project" value="UniProtKB-EC"/>
</dbReference>
<keyword evidence="4 12" id="KW-0347">Helicase</keyword>
<evidence type="ECO:0000256" key="12">
    <source>
        <dbReference type="PROSITE-ProRule" id="PRU00560"/>
    </source>
</evidence>
<evidence type="ECO:0000256" key="7">
    <source>
        <dbReference type="ARBA" id="ARBA00023235"/>
    </source>
</evidence>
<dbReference type="InterPro" id="IPR027417">
    <property type="entry name" value="P-loop_NTPase"/>
</dbReference>
<comment type="catalytic activity">
    <reaction evidence="8">
        <text>Couples ATP hydrolysis with the unwinding of duplex DNA by translocating in the 3'-5' direction.</text>
        <dbReference type="EC" id="5.6.2.4"/>
    </reaction>
</comment>
<dbReference type="InterPro" id="IPR013986">
    <property type="entry name" value="DExx_box_DNA_helicase_dom_sf"/>
</dbReference>
<sequence length="722" mass="82980">MDVSTIIAPLNDAQRLAVSAPNQAMLVLAGAGSGKTRVLVHRIAWHIKINQISPFHILAVTFTNKAANEMRERIENMLEISARAMWIGTFHGLAHRLLRQHVEQAKLPANFQVMDSDDQLRLIKRLLKNLNIDETKWPPKQVQWFINAQKEEGIRARHMHESGDFYQRQMLTVYKAYEDLCDRSGLVDFAELLLRAHELLRDNEDLLHFYRQRFQQVHVDEFQDTNTIQYAWLRLLTEGNDNLFVVGDDDQSIYGWRGAKIENIFNFQKHYPNHQVVRLEQNYRSTGHILKAANTLIANNEARMGKELWTDAGEGLPISLYSAFNEQDEAYFVVEKIKQWVNDGGLRRDVAILYRSNAQSRQFEERLMTTGTPYRVYGGLRFFERMEIKNALAYLRLANHHDDDASFERIVNTPTRGIGAKTLDDMRILAREQNLSLWQASVRMLDENRLPPRAGNALKGFLNLILQLGGETLELPLHETVKLVVEKSGLIELYKKEKQDKGEARVENLEELVNAARLFDADSLNEENLSEVDLFLTHAALEAGEMQGEVDEDCVQLMTLHSAKGLEFKLVFMVGMEEGLFPSQQATDDPGRLQEERRLCYVGITRAMEQLYLTHAESRRLYGKDNYPRPSRFLREIPPESIQEIRLRAQVTRPAATFNSTLGNSTQTAGRYRMGQSVRHEKFGEGVVLQTEGEGDQKKVQINFRNAGIKWLMLAYAKLETL</sequence>
<reference evidence="15" key="1">
    <citation type="submission" date="2022-11" db="EMBL/GenBank/DDBJ databases">
        <title>Methylomonas rapida sp. nov., Carotenoid-Producing Obligate Methanotrophs with High Growth Characteristics and Biotechnological Potential.</title>
        <authorList>
            <person name="Tikhonova E.N."/>
            <person name="Suleimanov R.Z."/>
            <person name="Miroshnikov K."/>
            <person name="Oshkin I.Y."/>
            <person name="Belova S.E."/>
            <person name="Danilova O.V."/>
            <person name="Ashikhmin A."/>
            <person name="Konopkin A."/>
            <person name="But S.Y."/>
            <person name="Khmelenina V.N."/>
            <person name="Kuznetsov N."/>
            <person name="Pimenov N.V."/>
            <person name="Dedysh S.N."/>
        </authorList>
    </citation>
    <scope>NUCLEOTIDE SEQUENCE</scope>
    <source>
        <strain evidence="15">MP1</strain>
    </source>
</reference>
<comment type="similarity">
    <text evidence="1">Belongs to the helicase family. UvrD subfamily.</text>
</comment>
<feature type="binding site" evidence="12">
    <location>
        <begin position="29"/>
        <end position="36"/>
    </location>
    <ligand>
        <name>ATP</name>
        <dbReference type="ChEBI" id="CHEBI:30616"/>
    </ligand>
</feature>
<dbReference type="InterPro" id="IPR014017">
    <property type="entry name" value="DNA_helicase_UvrD-like_C"/>
</dbReference>
<keyword evidence="3 12" id="KW-0378">Hydrolase</keyword>
<keyword evidence="6" id="KW-0238">DNA-binding</keyword>
<dbReference type="RefSeq" id="WP_255189045.1">
    <property type="nucleotide sequence ID" value="NZ_CP113517.1"/>
</dbReference>
<dbReference type="SUPFAM" id="SSF52540">
    <property type="entry name" value="P-loop containing nucleoside triphosphate hydrolases"/>
    <property type="match status" value="1"/>
</dbReference>
<evidence type="ECO:0000256" key="4">
    <source>
        <dbReference type="ARBA" id="ARBA00022806"/>
    </source>
</evidence>
<evidence type="ECO:0000259" key="13">
    <source>
        <dbReference type="PROSITE" id="PS51198"/>
    </source>
</evidence>
<dbReference type="InterPro" id="IPR014016">
    <property type="entry name" value="UvrD-like_ATP-bd"/>
</dbReference>
<dbReference type="Pfam" id="PF21196">
    <property type="entry name" value="PcrA_UvrD_tudor"/>
    <property type="match status" value="1"/>
</dbReference>
<proteinExistence type="inferred from homology"/>
<evidence type="ECO:0000313" key="16">
    <source>
        <dbReference type="Proteomes" id="UP001162780"/>
    </source>
</evidence>
<dbReference type="Proteomes" id="UP001162780">
    <property type="component" value="Chromosome"/>
</dbReference>
<dbReference type="Gene3D" id="1.10.10.160">
    <property type="match status" value="1"/>
</dbReference>
<dbReference type="Pfam" id="PF00580">
    <property type="entry name" value="UvrD-helicase"/>
    <property type="match status" value="1"/>
</dbReference>
<keyword evidence="7" id="KW-0413">Isomerase</keyword>
<evidence type="ECO:0000256" key="10">
    <source>
        <dbReference type="ARBA" id="ARBA00034923"/>
    </source>
</evidence>
<dbReference type="InterPro" id="IPR000212">
    <property type="entry name" value="DNA_helicase_UvrD/REP"/>
</dbReference>
<evidence type="ECO:0000256" key="8">
    <source>
        <dbReference type="ARBA" id="ARBA00034617"/>
    </source>
</evidence>
<evidence type="ECO:0000313" key="15">
    <source>
        <dbReference type="EMBL" id="WAR44057.1"/>
    </source>
</evidence>
<keyword evidence="5 12" id="KW-0067">ATP-binding</keyword>
<dbReference type="PANTHER" id="PTHR11070:SF2">
    <property type="entry name" value="ATP-DEPENDENT DNA HELICASE SRS2"/>
    <property type="match status" value="1"/>
</dbReference>
<dbReference type="EC" id="5.6.2.4" evidence="9"/>
<dbReference type="GO" id="GO:0016787">
    <property type="term" value="F:hydrolase activity"/>
    <property type="evidence" value="ECO:0007669"/>
    <property type="project" value="UniProtKB-KW"/>
</dbReference>
<evidence type="ECO:0000256" key="9">
    <source>
        <dbReference type="ARBA" id="ARBA00034808"/>
    </source>
</evidence>
<dbReference type="PROSITE" id="PS51217">
    <property type="entry name" value="UVRD_HELICASE_CTER"/>
    <property type="match status" value="1"/>
</dbReference>
<evidence type="ECO:0000256" key="2">
    <source>
        <dbReference type="ARBA" id="ARBA00022741"/>
    </source>
</evidence>
<dbReference type="Gene3D" id="1.10.486.10">
    <property type="entry name" value="PCRA, domain 4"/>
    <property type="match status" value="1"/>
</dbReference>
<accession>A0ABY7GGG7</accession>
<feature type="domain" description="UvrD-like helicase C-terminal" evidence="14">
    <location>
        <begin position="287"/>
        <end position="565"/>
    </location>
</feature>
<dbReference type="NCBIfam" id="NF008743">
    <property type="entry name" value="PRK11773.1"/>
    <property type="match status" value="1"/>
</dbReference>
<dbReference type="CDD" id="cd17932">
    <property type="entry name" value="DEXQc_UvrD"/>
    <property type="match status" value="1"/>
</dbReference>
<evidence type="ECO:0000259" key="14">
    <source>
        <dbReference type="PROSITE" id="PS51217"/>
    </source>
</evidence>
<evidence type="ECO:0000256" key="5">
    <source>
        <dbReference type="ARBA" id="ARBA00022840"/>
    </source>
</evidence>
<keyword evidence="2 12" id="KW-0547">Nucleotide-binding</keyword>
<dbReference type="PANTHER" id="PTHR11070">
    <property type="entry name" value="UVRD / RECB / PCRA DNA HELICASE FAMILY MEMBER"/>
    <property type="match status" value="1"/>
</dbReference>
<dbReference type="EMBL" id="CP113517">
    <property type="protein sequence ID" value="WAR44057.1"/>
    <property type="molecule type" value="Genomic_DNA"/>
</dbReference>
<gene>
    <name evidence="15" type="primary">uvrD</name>
    <name evidence="15" type="synonym">mutU</name>
    <name evidence="15" type="synonym">recL</name>
    <name evidence="15" type="ORF">NM686_017015</name>
</gene>
<name>A0ABY7GGG7_9GAMM</name>
<dbReference type="CDD" id="cd18807">
    <property type="entry name" value="SF1_C_UvrD"/>
    <property type="match status" value="1"/>
</dbReference>
<protein>
    <recommendedName>
        <fullName evidence="9">DNA 3'-5' helicase</fullName>
        <ecNumber evidence="9">5.6.2.4</ecNumber>
    </recommendedName>
    <alternativeName>
        <fullName evidence="10">DNA 3'-5' helicase II</fullName>
    </alternativeName>
</protein>
<evidence type="ECO:0000256" key="6">
    <source>
        <dbReference type="ARBA" id="ARBA00023125"/>
    </source>
</evidence>
<keyword evidence="16" id="KW-1185">Reference proteome</keyword>